<proteinExistence type="predicted"/>
<comment type="caution">
    <text evidence="1">The sequence shown here is derived from an EMBL/GenBank/DDBJ whole genome shotgun (WGS) entry which is preliminary data.</text>
</comment>
<organism evidence="1">
    <name type="scientific">Sesamum radiatum</name>
    <name type="common">Black benniseed</name>
    <dbReference type="NCBI Taxonomy" id="300843"/>
    <lineage>
        <taxon>Eukaryota</taxon>
        <taxon>Viridiplantae</taxon>
        <taxon>Streptophyta</taxon>
        <taxon>Embryophyta</taxon>
        <taxon>Tracheophyta</taxon>
        <taxon>Spermatophyta</taxon>
        <taxon>Magnoliopsida</taxon>
        <taxon>eudicotyledons</taxon>
        <taxon>Gunneridae</taxon>
        <taxon>Pentapetalae</taxon>
        <taxon>asterids</taxon>
        <taxon>lamiids</taxon>
        <taxon>Lamiales</taxon>
        <taxon>Pedaliaceae</taxon>
        <taxon>Sesamum</taxon>
    </lineage>
</organism>
<reference evidence="1" key="1">
    <citation type="submission" date="2020-06" db="EMBL/GenBank/DDBJ databases">
        <authorList>
            <person name="Li T."/>
            <person name="Hu X."/>
            <person name="Zhang T."/>
            <person name="Song X."/>
            <person name="Zhang H."/>
            <person name="Dai N."/>
            <person name="Sheng W."/>
            <person name="Hou X."/>
            <person name="Wei L."/>
        </authorList>
    </citation>
    <scope>NUCLEOTIDE SEQUENCE</scope>
    <source>
        <strain evidence="1">G02</strain>
        <tissue evidence="1">Leaf</tissue>
    </source>
</reference>
<evidence type="ECO:0000313" key="1">
    <source>
        <dbReference type="EMBL" id="KAL0374139.1"/>
    </source>
</evidence>
<sequence length="62" mass="6821">MASGGYVVRHGHHKTYPVQSECEARTVDSKIGSVPCQDMIENSPIHSDGLNSKSLWPKLLID</sequence>
<accession>A0AAW2R237</accession>
<gene>
    <name evidence="1" type="ORF">Sradi_3329600</name>
</gene>
<reference evidence="1" key="2">
    <citation type="journal article" date="2024" name="Plant">
        <title>Genomic evolution and insights into agronomic trait innovations of Sesamum species.</title>
        <authorList>
            <person name="Miao H."/>
            <person name="Wang L."/>
            <person name="Qu L."/>
            <person name="Liu H."/>
            <person name="Sun Y."/>
            <person name="Le M."/>
            <person name="Wang Q."/>
            <person name="Wei S."/>
            <person name="Zheng Y."/>
            <person name="Lin W."/>
            <person name="Duan Y."/>
            <person name="Cao H."/>
            <person name="Xiong S."/>
            <person name="Wang X."/>
            <person name="Wei L."/>
            <person name="Li C."/>
            <person name="Ma Q."/>
            <person name="Ju M."/>
            <person name="Zhao R."/>
            <person name="Li G."/>
            <person name="Mu C."/>
            <person name="Tian Q."/>
            <person name="Mei H."/>
            <person name="Zhang T."/>
            <person name="Gao T."/>
            <person name="Zhang H."/>
        </authorList>
    </citation>
    <scope>NUCLEOTIDE SEQUENCE</scope>
    <source>
        <strain evidence="1">G02</strain>
    </source>
</reference>
<dbReference type="EMBL" id="JACGWJ010000014">
    <property type="protein sequence ID" value="KAL0374139.1"/>
    <property type="molecule type" value="Genomic_DNA"/>
</dbReference>
<dbReference type="AlphaFoldDB" id="A0AAW2R237"/>
<protein>
    <submittedName>
        <fullName evidence="1">Uncharacterized protein</fullName>
    </submittedName>
</protein>
<name>A0AAW2R237_SESRA</name>